<dbReference type="EMBL" id="CM000780">
    <property type="protein sequence ID" value="AQK57357.1"/>
    <property type="molecule type" value="Genomic_DNA"/>
</dbReference>
<evidence type="ECO:0000313" key="1">
    <source>
        <dbReference type="EMBL" id="AQK57357.1"/>
    </source>
</evidence>
<reference evidence="1" key="1">
    <citation type="submission" date="2015-12" db="EMBL/GenBank/DDBJ databases">
        <title>Update maize B73 reference genome by single molecule sequencing technologies.</title>
        <authorList>
            <consortium name="Maize Genome Sequencing Project"/>
            <person name="Ware D."/>
        </authorList>
    </citation>
    <scope>NUCLEOTIDE SEQUENCE</scope>
    <source>
        <tissue evidence="1">Seedling</tissue>
    </source>
</reference>
<dbReference type="AlphaFoldDB" id="A0A1D6QHL1"/>
<gene>
    <name evidence="1" type="ORF">ZEAMMB73_Zm00001d052504</name>
</gene>
<protein>
    <submittedName>
        <fullName evidence="1">Uncharacterized protein</fullName>
    </submittedName>
</protein>
<accession>A0A1D6QHL1</accession>
<proteinExistence type="predicted"/>
<dbReference type="ExpressionAtlas" id="A0A1D6QHL1">
    <property type="expression patterns" value="baseline"/>
</dbReference>
<dbReference type="InParanoid" id="A0A1D6QHL1"/>
<name>A0A1D6QHL1_MAIZE</name>
<sequence length="108" mass="12208">MGRGLLRAGGGDGSWMRMSALSMCGMRLLVAMRMGRETGKNGVRVNTIYLVLQAMVMWGNGRRMEFVKDATILQRNFVIDLLSYEDNSCRYCIPANIQQRLINISTKE</sequence>
<organism evidence="1">
    <name type="scientific">Zea mays</name>
    <name type="common">Maize</name>
    <dbReference type="NCBI Taxonomy" id="4577"/>
    <lineage>
        <taxon>Eukaryota</taxon>
        <taxon>Viridiplantae</taxon>
        <taxon>Streptophyta</taxon>
        <taxon>Embryophyta</taxon>
        <taxon>Tracheophyta</taxon>
        <taxon>Spermatophyta</taxon>
        <taxon>Magnoliopsida</taxon>
        <taxon>Liliopsida</taxon>
        <taxon>Poales</taxon>
        <taxon>Poaceae</taxon>
        <taxon>PACMAD clade</taxon>
        <taxon>Panicoideae</taxon>
        <taxon>Andropogonodae</taxon>
        <taxon>Andropogoneae</taxon>
        <taxon>Tripsacinae</taxon>
        <taxon>Zea</taxon>
    </lineage>
</organism>